<evidence type="ECO:0000256" key="2">
    <source>
        <dbReference type="ARBA" id="ARBA00022490"/>
    </source>
</evidence>
<feature type="domain" description="ABC transporter" evidence="18">
    <location>
        <begin position="519"/>
        <end position="871"/>
    </location>
</feature>
<sequence>MKDSADSTTQTTPPMDPMDPVVSATLAAPGTQAPPADPSGHAPGTGHIRAADAHLHNLRHVSLEFPRGALVAFTGVSGSGKSSLAFGTLHGEVQRRYLESIAPFARRLLGDAMDPCVGSVTGMPPSVALEQRTSAGGARSTVGTVTTLSNAVRLLYSRAGEHPADVLSRGSALHGGRLTSDAFSPNTPEGMCPACHGAGVLREPTEASMVPDPSLSIAEGAIAAWPGAWLGKNFRDILRTLGIDLYVPWRELPEDTREWILFTDEQPVVTVVPEREAGRIQRNYQGKWTSVARYLRRTADESKTERSRRRALRHLQTRRCPECEGHRLTRDALRVTYLGEPIHRLGERAAEDLLERLAGREDRLPGGGGTPEEEAERLLLESILPVLRAVVGLGLGHLSLDRRAQSLSSGELQRLRLAAQLRAGLFGVAYVLDEPSAGLHPSEKGVLRDLFRRFLEEGNSVLLVEHDMDLVAQADWVVDVGPGAGVEGGRVLHSGPVEGLLDHAESATARSLRAPAPELRTAEETREPSGRLRLTGIRARTLHDVDLDLPLGCLTAVAGVSGAGKSTLVTHVLGGVLGERVRTALADDPEPAETGADADADALDPAEDAAPVVASVEGAEAVDRLVRITQKPIGRSPRSCLATYTGLFDRVRRLFAATPLARERGWGIGRFSYNVAEGRCPTCAGEGRIEVELVFLPGSYAVCPDCHGARYAPETLEVAWNGHDVAQILQLSVRAAREVFADDAGVSRALEALDAIGLGYLTLGQPATELSGGEAQRIKLATELQRAPRGHTVYLLDEPTVGLHPADVELLVAELNRLTDQGNTVVAVEHDLRVIAQADHVVDLGPGAGERGGRIVARGAPAEVAADPASATGRCLARLAERPAAGGAAPERSGPDGSGPDGVVPDPTEPAGNIPTAPDRSGA</sequence>
<dbReference type="InterPro" id="IPR017871">
    <property type="entry name" value="ABC_transporter-like_CS"/>
</dbReference>
<evidence type="ECO:0000256" key="17">
    <source>
        <dbReference type="SAM" id="MobiDB-lite"/>
    </source>
</evidence>
<evidence type="ECO:0000256" key="9">
    <source>
        <dbReference type="ARBA" id="ARBA00022833"/>
    </source>
</evidence>
<name>A0A9X2HF35_9MICC</name>
<dbReference type="InterPro" id="IPR003439">
    <property type="entry name" value="ABC_transporter-like_ATP-bd"/>
</dbReference>
<evidence type="ECO:0000256" key="13">
    <source>
        <dbReference type="ARBA" id="ARBA00023204"/>
    </source>
</evidence>
<dbReference type="GO" id="GO:0004518">
    <property type="term" value="F:nuclease activity"/>
    <property type="evidence" value="ECO:0007669"/>
    <property type="project" value="UniProtKB-KW"/>
</dbReference>
<dbReference type="GO" id="GO:0005524">
    <property type="term" value="F:ATP binding"/>
    <property type="evidence" value="ECO:0007669"/>
    <property type="project" value="UniProtKB-KW"/>
</dbReference>
<evidence type="ECO:0000256" key="8">
    <source>
        <dbReference type="ARBA" id="ARBA00022771"/>
    </source>
</evidence>
<comment type="caution">
    <text evidence="19">The sequence shown here is derived from an EMBL/GenBank/DDBJ whole genome shotgun (WGS) entry which is preliminary data.</text>
</comment>
<dbReference type="Pfam" id="PF17755">
    <property type="entry name" value="UvrA_DNA-bind"/>
    <property type="match status" value="1"/>
</dbReference>
<keyword evidence="12" id="KW-0238">DNA-binding</keyword>
<keyword evidence="20" id="KW-1185">Reference proteome</keyword>
<accession>A0A9X2HF35</accession>
<evidence type="ECO:0000259" key="18">
    <source>
        <dbReference type="PROSITE" id="PS50893"/>
    </source>
</evidence>
<reference evidence="19" key="1">
    <citation type="submission" date="2022-06" db="EMBL/GenBank/DDBJ databases">
        <title>Rothia sp. isolated from sandalwood seedling.</title>
        <authorList>
            <person name="Tuikhar N."/>
            <person name="Kirdat K."/>
            <person name="Thorat V."/>
            <person name="Swetha P."/>
            <person name="Padma S."/>
            <person name="Sundararaj R."/>
            <person name="Yadav A."/>
        </authorList>
    </citation>
    <scope>NUCLEOTIDE SEQUENCE</scope>
    <source>
        <strain evidence="19">AR01</strain>
    </source>
</reference>
<dbReference type="GO" id="GO:0005737">
    <property type="term" value="C:cytoplasm"/>
    <property type="evidence" value="ECO:0007669"/>
    <property type="project" value="UniProtKB-SubCell"/>
</dbReference>
<keyword evidence="3" id="KW-0479">Metal-binding</keyword>
<keyword evidence="9" id="KW-0862">Zinc</keyword>
<keyword evidence="13" id="KW-0234">DNA repair</keyword>
<dbReference type="InterPro" id="IPR027417">
    <property type="entry name" value="P-loop_NTPase"/>
</dbReference>
<evidence type="ECO:0000256" key="6">
    <source>
        <dbReference type="ARBA" id="ARBA00022763"/>
    </source>
</evidence>
<comment type="subcellular location">
    <subcellularLocation>
        <location evidence="1">Cytoplasm</location>
    </subcellularLocation>
</comment>
<dbReference type="InterPro" id="IPR041552">
    <property type="entry name" value="UvrA_DNA-bd"/>
</dbReference>
<dbReference type="Pfam" id="PF00005">
    <property type="entry name" value="ABC_tran"/>
    <property type="match status" value="1"/>
</dbReference>
<dbReference type="PANTHER" id="PTHR43152">
    <property type="entry name" value="UVRABC SYSTEM PROTEIN A"/>
    <property type="match status" value="1"/>
</dbReference>
<evidence type="ECO:0000313" key="20">
    <source>
        <dbReference type="Proteomes" id="UP001139502"/>
    </source>
</evidence>
<comment type="similarity">
    <text evidence="14">Belongs to the ABC transporter superfamily. UvrA family.</text>
</comment>
<dbReference type="Gene3D" id="1.20.1580.10">
    <property type="entry name" value="ABC transporter ATPase like domain"/>
    <property type="match status" value="2"/>
</dbReference>
<dbReference type="Proteomes" id="UP001139502">
    <property type="component" value="Unassembled WGS sequence"/>
</dbReference>
<feature type="region of interest" description="Disordered" evidence="17">
    <location>
        <begin position="1"/>
        <end position="20"/>
    </location>
</feature>
<keyword evidence="2" id="KW-0963">Cytoplasm</keyword>
<evidence type="ECO:0000256" key="3">
    <source>
        <dbReference type="ARBA" id="ARBA00022723"/>
    </source>
</evidence>
<dbReference type="Gene3D" id="3.40.50.300">
    <property type="entry name" value="P-loop containing nucleotide triphosphate hydrolases"/>
    <property type="match status" value="2"/>
</dbReference>
<evidence type="ECO:0000256" key="12">
    <source>
        <dbReference type="ARBA" id="ARBA00023125"/>
    </source>
</evidence>
<keyword evidence="6" id="KW-0227">DNA damage</keyword>
<dbReference type="GO" id="GO:0008270">
    <property type="term" value="F:zinc ion binding"/>
    <property type="evidence" value="ECO:0007669"/>
    <property type="project" value="UniProtKB-KW"/>
</dbReference>
<dbReference type="GO" id="GO:0006281">
    <property type="term" value="P:DNA repair"/>
    <property type="evidence" value="ECO:0007669"/>
    <property type="project" value="UniProtKB-KW"/>
</dbReference>
<evidence type="ECO:0000256" key="5">
    <source>
        <dbReference type="ARBA" id="ARBA00022741"/>
    </source>
</evidence>
<evidence type="ECO:0000256" key="10">
    <source>
        <dbReference type="ARBA" id="ARBA00022840"/>
    </source>
</evidence>
<keyword evidence="10" id="KW-0067">ATP-binding</keyword>
<dbReference type="PROSITE" id="PS50893">
    <property type="entry name" value="ABC_TRANSPORTER_2"/>
    <property type="match status" value="1"/>
</dbReference>
<gene>
    <name evidence="19" type="ORF">NBM05_08850</name>
</gene>
<dbReference type="EMBL" id="JANAFB010000018">
    <property type="protein sequence ID" value="MCP3426109.1"/>
    <property type="molecule type" value="Genomic_DNA"/>
</dbReference>
<keyword evidence="8" id="KW-0863">Zinc-finger</keyword>
<protein>
    <recommendedName>
        <fullName evidence="15">UvrABC system protein A</fullName>
    </recommendedName>
    <alternativeName>
        <fullName evidence="16">Excinuclease ABC subunit A</fullName>
    </alternativeName>
</protein>
<feature type="compositionally biased region" description="Low complexity" evidence="17">
    <location>
        <begin position="881"/>
        <end position="891"/>
    </location>
</feature>
<dbReference type="PROSITE" id="PS00211">
    <property type="entry name" value="ABC_TRANSPORTER_1"/>
    <property type="match status" value="2"/>
</dbReference>
<evidence type="ECO:0000256" key="1">
    <source>
        <dbReference type="ARBA" id="ARBA00004496"/>
    </source>
</evidence>
<keyword evidence="11" id="KW-0267">Excision nuclease</keyword>
<evidence type="ECO:0000256" key="15">
    <source>
        <dbReference type="ARBA" id="ARBA00039316"/>
    </source>
</evidence>
<evidence type="ECO:0000256" key="4">
    <source>
        <dbReference type="ARBA" id="ARBA00022737"/>
    </source>
</evidence>
<keyword evidence="4" id="KW-0677">Repeat</keyword>
<feature type="region of interest" description="Disordered" evidence="17">
    <location>
        <begin position="27"/>
        <end position="47"/>
    </location>
</feature>
<dbReference type="GO" id="GO:0016887">
    <property type="term" value="F:ATP hydrolysis activity"/>
    <property type="evidence" value="ECO:0007669"/>
    <property type="project" value="InterPro"/>
</dbReference>
<evidence type="ECO:0000256" key="14">
    <source>
        <dbReference type="ARBA" id="ARBA00038000"/>
    </source>
</evidence>
<evidence type="ECO:0000256" key="16">
    <source>
        <dbReference type="ARBA" id="ARBA00042156"/>
    </source>
</evidence>
<keyword evidence="7" id="KW-0228">DNA excision</keyword>
<feature type="region of interest" description="Disordered" evidence="17">
    <location>
        <begin position="881"/>
        <end position="923"/>
    </location>
</feature>
<dbReference type="AlphaFoldDB" id="A0A9X2HF35"/>
<dbReference type="Gene3D" id="1.10.8.280">
    <property type="entry name" value="ABC transporter ATPase domain-like"/>
    <property type="match status" value="1"/>
</dbReference>
<evidence type="ECO:0000256" key="11">
    <source>
        <dbReference type="ARBA" id="ARBA00022881"/>
    </source>
</evidence>
<dbReference type="PANTHER" id="PTHR43152:SF1">
    <property type="entry name" value="UVRA PROTEIN"/>
    <property type="match status" value="1"/>
</dbReference>
<proteinExistence type="inferred from homology"/>
<evidence type="ECO:0000256" key="7">
    <source>
        <dbReference type="ARBA" id="ARBA00022769"/>
    </source>
</evidence>
<organism evidence="19 20">
    <name type="scientific">Rothia santali</name>
    <dbReference type="NCBI Taxonomy" id="2949643"/>
    <lineage>
        <taxon>Bacteria</taxon>
        <taxon>Bacillati</taxon>
        <taxon>Actinomycetota</taxon>
        <taxon>Actinomycetes</taxon>
        <taxon>Micrococcales</taxon>
        <taxon>Micrococcaceae</taxon>
        <taxon>Rothia</taxon>
    </lineage>
</organism>
<keyword evidence="5" id="KW-0547">Nucleotide-binding</keyword>
<evidence type="ECO:0000313" key="19">
    <source>
        <dbReference type="EMBL" id="MCP3426109.1"/>
    </source>
</evidence>
<dbReference type="SUPFAM" id="SSF52540">
    <property type="entry name" value="P-loop containing nucleoside triphosphate hydrolases"/>
    <property type="match status" value="2"/>
</dbReference>
<dbReference type="GO" id="GO:0003677">
    <property type="term" value="F:DNA binding"/>
    <property type="evidence" value="ECO:0007669"/>
    <property type="project" value="UniProtKB-KW"/>
</dbReference>